<name>A0AAD5SWK6_9FUNG</name>
<dbReference type="PANTHER" id="PTHR23088:SF27">
    <property type="entry name" value="DEAMINATED GLUTATHIONE AMIDASE"/>
    <property type="match status" value="1"/>
</dbReference>
<protein>
    <recommendedName>
        <fullName evidence="2">CN hydrolase domain-containing protein</fullName>
    </recommendedName>
</protein>
<dbReference type="InterPro" id="IPR036526">
    <property type="entry name" value="C-N_Hydrolase_sf"/>
</dbReference>
<feature type="compositionally biased region" description="Low complexity" evidence="1">
    <location>
        <begin position="225"/>
        <end position="242"/>
    </location>
</feature>
<gene>
    <name evidence="3" type="ORF">HK100_003757</name>
</gene>
<dbReference type="SUPFAM" id="SSF56317">
    <property type="entry name" value="Carbon-nitrogen hydrolase"/>
    <property type="match status" value="1"/>
</dbReference>
<evidence type="ECO:0000313" key="3">
    <source>
        <dbReference type="EMBL" id="KAJ3106296.1"/>
    </source>
</evidence>
<reference evidence="3" key="1">
    <citation type="submission" date="2020-05" db="EMBL/GenBank/DDBJ databases">
        <title>Phylogenomic resolution of chytrid fungi.</title>
        <authorList>
            <person name="Stajich J.E."/>
            <person name="Amses K."/>
            <person name="Simmons R."/>
            <person name="Seto K."/>
            <person name="Myers J."/>
            <person name="Bonds A."/>
            <person name="Quandt C.A."/>
            <person name="Barry K."/>
            <person name="Liu P."/>
            <person name="Grigoriev I."/>
            <person name="Longcore J.E."/>
            <person name="James T.Y."/>
        </authorList>
    </citation>
    <scope>NUCLEOTIDE SEQUENCE</scope>
    <source>
        <strain evidence="3">JEL0513</strain>
    </source>
</reference>
<sequence length="443" mass="48201">MHDAKPDKPAVPAHRSKNVLDLDPAPIFLPKEIPASTQLWMFELEPTRDNKGSILYLTYRGTIKSRIWRFLCSLVGLDATVECFLSDLASFLGEHNSAAVKPIMGSLPDLHAIPQPSEIAALQMVTSPTGLQKNFDAAWRLTEQAVRTRAAQVVVLPEYWATLGMKNVLDHAATEAQIAELSSSSSPSSSVSDNPICAFVSRLAVHFGITVIAGTIPTIPSSLRSPSTITNPTTNPSNPAVNPSNPTTLFQNTLLVFNQRGRISARYSKIHLFKFDGPPAFDEAQTVLAGDPSRAVTATIIDNNNDAWNVRLSVCYDLRFPELYRWTDSTANTSDASAGAGGYNVIVVPSAFTVETGVAHWETLLRARAIENQAYVIASAQGGVHEVTGRVTYGHSMIIDPWGRVVDQVAATEGEGFAIWELDSTVVEQVRGRIPALAHRRIY</sequence>
<dbReference type="PROSITE" id="PS50263">
    <property type="entry name" value="CN_HYDROLASE"/>
    <property type="match status" value="1"/>
</dbReference>
<dbReference type="Gene3D" id="3.60.110.10">
    <property type="entry name" value="Carbon-nitrogen hydrolase"/>
    <property type="match status" value="1"/>
</dbReference>
<dbReference type="EMBL" id="JADGJH010001963">
    <property type="protein sequence ID" value="KAJ3106296.1"/>
    <property type="molecule type" value="Genomic_DNA"/>
</dbReference>
<dbReference type="PANTHER" id="PTHR23088">
    <property type="entry name" value="NITRILASE-RELATED"/>
    <property type="match status" value="1"/>
</dbReference>
<dbReference type="AlphaFoldDB" id="A0AAD5SWK6"/>
<feature type="region of interest" description="Disordered" evidence="1">
    <location>
        <begin position="223"/>
        <end position="242"/>
    </location>
</feature>
<dbReference type="Pfam" id="PF00795">
    <property type="entry name" value="CN_hydrolase"/>
    <property type="match status" value="1"/>
</dbReference>
<dbReference type="Proteomes" id="UP001211907">
    <property type="component" value="Unassembled WGS sequence"/>
</dbReference>
<accession>A0AAD5SWK6</accession>
<proteinExistence type="predicted"/>
<organism evidence="3 4">
    <name type="scientific">Physocladia obscura</name>
    <dbReference type="NCBI Taxonomy" id="109957"/>
    <lineage>
        <taxon>Eukaryota</taxon>
        <taxon>Fungi</taxon>
        <taxon>Fungi incertae sedis</taxon>
        <taxon>Chytridiomycota</taxon>
        <taxon>Chytridiomycota incertae sedis</taxon>
        <taxon>Chytridiomycetes</taxon>
        <taxon>Chytridiales</taxon>
        <taxon>Chytriomycetaceae</taxon>
        <taxon>Physocladia</taxon>
    </lineage>
</organism>
<dbReference type="InterPro" id="IPR003010">
    <property type="entry name" value="C-N_Hydrolase"/>
</dbReference>
<evidence type="ECO:0000313" key="4">
    <source>
        <dbReference type="Proteomes" id="UP001211907"/>
    </source>
</evidence>
<keyword evidence="4" id="KW-1185">Reference proteome</keyword>
<feature type="domain" description="CN hydrolase" evidence="2">
    <location>
        <begin position="117"/>
        <end position="424"/>
    </location>
</feature>
<comment type="caution">
    <text evidence="3">The sequence shown here is derived from an EMBL/GenBank/DDBJ whole genome shotgun (WGS) entry which is preliminary data.</text>
</comment>
<evidence type="ECO:0000256" key="1">
    <source>
        <dbReference type="SAM" id="MobiDB-lite"/>
    </source>
</evidence>
<evidence type="ECO:0000259" key="2">
    <source>
        <dbReference type="PROSITE" id="PS50263"/>
    </source>
</evidence>